<evidence type="ECO:0000313" key="3">
    <source>
        <dbReference type="EMBL" id="MBH5338175.1"/>
    </source>
</evidence>
<evidence type="ECO:0000313" key="4">
    <source>
        <dbReference type="Proteomes" id="UP000807371"/>
    </source>
</evidence>
<dbReference type="Pfam" id="PF13411">
    <property type="entry name" value="MerR_1"/>
    <property type="match status" value="1"/>
</dbReference>
<dbReference type="Gene3D" id="1.10.1660.10">
    <property type="match status" value="1"/>
</dbReference>
<dbReference type="InterPro" id="IPR010499">
    <property type="entry name" value="AraC_E-bd"/>
</dbReference>
<dbReference type="EMBL" id="JACYXC010000001">
    <property type="protein sequence ID" value="MBH5338175.1"/>
    <property type="molecule type" value="Genomic_DNA"/>
</dbReference>
<dbReference type="Gene3D" id="3.20.80.10">
    <property type="entry name" value="Regulatory factor, effector binding domain"/>
    <property type="match status" value="1"/>
</dbReference>
<dbReference type="InterPro" id="IPR000551">
    <property type="entry name" value="MerR-type_HTH_dom"/>
</dbReference>
<evidence type="ECO:0000256" key="1">
    <source>
        <dbReference type="ARBA" id="ARBA00023125"/>
    </source>
</evidence>
<dbReference type="SMART" id="SM00871">
    <property type="entry name" value="AraC_E_bind"/>
    <property type="match status" value="1"/>
</dbReference>
<gene>
    <name evidence="3" type="ORF">IHE55_26680</name>
</gene>
<dbReference type="PROSITE" id="PS50937">
    <property type="entry name" value="HTH_MERR_2"/>
    <property type="match status" value="1"/>
</dbReference>
<reference evidence="3 4" key="1">
    <citation type="submission" date="2020-09" db="EMBL/GenBank/DDBJ databases">
        <title>Biosynthesis of the nuclear factor of activated T cells inhibitor NFAT-133 and its congeners in Streptomyces pactum.</title>
        <authorList>
            <person name="Zhou W."/>
            <person name="Posri P."/>
            <person name="Abugrain M.E."/>
            <person name="Weisberg A.J."/>
            <person name="Chang J.H."/>
            <person name="Mahmud T."/>
        </authorList>
    </citation>
    <scope>NUCLEOTIDE SEQUENCE [LARGE SCALE GENOMIC DNA]</scope>
    <source>
        <strain evidence="3 4">ATCC 27456</strain>
    </source>
</reference>
<dbReference type="InterPro" id="IPR029442">
    <property type="entry name" value="GyrI-like"/>
</dbReference>
<dbReference type="Proteomes" id="UP000807371">
    <property type="component" value="Unassembled WGS sequence"/>
</dbReference>
<dbReference type="SMART" id="SM00422">
    <property type="entry name" value="HTH_MERR"/>
    <property type="match status" value="1"/>
</dbReference>
<dbReference type="SUPFAM" id="SSF55136">
    <property type="entry name" value="Probable bacterial effector-binding domain"/>
    <property type="match status" value="1"/>
</dbReference>
<evidence type="ECO:0000259" key="2">
    <source>
        <dbReference type="PROSITE" id="PS50937"/>
    </source>
</evidence>
<keyword evidence="1" id="KW-0238">DNA-binding</keyword>
<organism evidence="3 4">
    <name type="scientific">Streptomyces pactum</name>
    <dbReference type="NCBI Taxonomy" id="68249"/>
    <lineage>
        <taxon>Bacteria</taxon>
        <taxon>Bacillati</taxon>
        <taxon>Actinomycetota</taxon>
        <taxon>Actinomycetes</taxon>
        <taxon>Kitasatosporales</taxon>
        <taxon>Streptomycetaceae</taxon>
        <taxon>Streptomyces</taxon>
    </lineage>
</organism>
<feature type="domain" description="HTH merR-type" evidence="2">
    <location>
        <begin position="1"/>
        <end position="71"/>
    </location>
</feature>
<dbReference type="PANTHER" id="PTHR30204">
    <property type="entry name" value="REDOX-CYCLING DRUG-SENSING TRANSCRIPTIONAL ACTIVATOR SOXR"/>
    <property type="match status" value="1"/>
</dbReference>
<dbReference type="CDD" id="cd01107">
    <property type="entry name" value="HTH_BmrR"/>
    <property type="match status" value="1"/>
</dbReference>
<dbReference type="Pfam" id="PF06445">
    <property type="entry name" value="GyrI-like"/>
    <property type="match status" value="1"/>
</dbReference>
<protein>
    <submittedName>
        <fullName evidence="3">MerR family transcriptional regulator</fullName>
    </submittedName>
</protein>
<dbReference type="SUPFAM" id="SSF46955">
    <property type="entry name" value="Putative DNA-binding domain"/>
    <property type="match status" value="1"/>
</dbReference>
<dbReference type="PANTHER" id="PTHR30204:SF97">
    <property type="entry name" value="MERR FAMILY REGULATORY PROTEIN"/>
    <property type="match status" value="1"/>
</dbReference>
<sequence>MFTIGEFAKHGSVSVRMLRHYDAIGLLSPAYTAPGTGYRYYQAAQLARLNRVIALKELGFTLDQVRSILDGRVTAEELRGMLRLRQAELETAVARARAGLVQVAARLRSIEEEGAMPAEEVVVKPLAPLRLAELTGTAASFDPRDVSPVIGPLFTGLCHRLDTAGVAPTGPGVALYEDAEDGTITVRAGLPVTAAEVPGAPEVRIVERPGVERAATVIHRGPMDDVVSTAQRLARWIDAGGHRAAGYPREVTLAAPEDPAGWVTELQQPLAAPH</sequence>
<name>A0ABS0NSI2_9ACTN</name>
<comment type="caution">
    <text evidence="3">The sequence shown here is derived from an EMBL/GenBank/DDBJ whole genome shotgun (WGS) entry which is preliminary data.</text>
</comment>
<dbReference type="InterPro" id="IPR011256">
    <property type="entry name" value="Reg_factor_effector_dom_sf"/>
</dbReference>
<dbReference type="InterPro" id="IPR009061">
    <property type="entry name" value="DNA-bd_dom_put_sf"/>
</dbReference>
<proteinExistence type="predicted"/>
<dbReference type="RefSeq" id="WP_197991372.1">
    <property type="nucleotide sequence ID" value="NZ_JACYXC010000001.1"/>
</dbReference>
<accession>A0ABS0NSI2</accession>
<dbReference type="InterPro" id="IPR047057">
    <property type="entry name" value="MerR_fam"/>
</dbReference>
<keyword evidence="4" id="KW-1185">Reference proteome</keyword>